<organism evidence="1 2">
    <name type="scientific">Pseudomonas auratipiscis</name>
    <dbReference type="NCBI Taxonomy" id="3115853"/>
    <lineage>
        <taxon>Bacteria</taxon>
        <taxon>Pseudomonadati</taxon>
        <taxon>Pseudomonadota</taxon>
        <taxon>Gammaproteobacteria</taxon>
        <taxon>Pseudomonadales</taxon>
        <taxon>Pseudomonadaceae</taxon>
        <taxon>Pseudomonas</taxon>
    </lineage>
</organism>
<dbReference type="Pfam" id="PF06035">
    <property type="entry name" value="Peptidase_C93"/>
    <property type="match status" value="1"/>
</dbReference>
<accession>A0AB35WS98</accession>
<evidence type="ECO:0000313" key="2">
    <source>
        <dbReference type="Proteomes" id="UP001307839"/>
    </source>
</evidence>
<sequence>MVNLNFKAFTKIARQLNILAAVLLGIGLLSGSAIAVPLPQSLHLTQQATQRLHDWRVLVADAGTLSEQQKLLRVNAFFNNNIRFGEDSDVWKKADYWASPLETLEKGAGDCEDFALAKYYTLRLLGVPESKVRLLYTTVNASGQAHMVLSYWQKPESDPLLLDNLTNNITSVGQRNDLKVEFAFNNVGLYQVDQAGLKRVGNIEQLPNWSSFVNKTNGQASLLMAGAENTGFQMPRVF</sequence>
<evidence type="ECO:0000313" key="1">
    <source>
        <dbReference type="EMBL" id="MEE1864964.1"/>
    </source>
</evidence>
<dbReference type="PANTHER" id="PTHR39327">
    <property type="match status" value="1"/>
</dbReference>
<gene>
    <name evidence="1" type="ORF">V0R53_01010</name>
</gene>
<dbReference type="AlphaFoldDB" id="A0AB35WS98"/>
<protein>
    <submittedName>
        <fullName evidence="1">Transglutaminase-like cysteine peptidase</fullName>
    </submittedName>
</protein>
<name>A0AB35WS98_9PSED</name>
<comment type="caution">
    <text evidence="1">The sequence shown here is derived from an EMBL/GenBank/DDBJ whole genome shotgun (WGS) entry which is preliminary data.</text>
</comment>
<dbReference type="Proteomes" id="UP001307839">
    <property type="component" value="Unassembled WGS sequence"/>
</dbReference>
<dbReference type="EMBL" id="JAZDQP010000001">
    <property type="protein sequence ID" value="MEE1864964.1"/>
    <property type="molecule type" value="Genomic_DNA"/>
</dbReference>
<dbReference type="InterPro" id="IPR010319">
    <property type="entry name" value="Transglutaminase-like_Cys_pept"/>
</dbReference>
<dbReference type="Gene3D" id="3.10.620.30">
    <property type="match status" value="1"/>
</dbReference>
<dbReference type="SUPFAM" id="SSF54001">
    <property type="entry name" value="Cysteine proteinases"/>
    <property type="match status" value="1"/>
</dbReference>
<reference evidence="1 2" key="1">
    <citation type="submission" date="2024-01" db="EMBL/GenBank/DDBJ databases">
        <title>Unpublished Manusciprt.</title>
        <authorList>
            <person name="Duman M."/>
            <person name="Valdes E.G."/>
            <person name="Ajmi N."/>
            <person name="Altun S."/>
            <person name="Saticioglu I.B."/>
        </authorList>
    </citation>
    <scope>NUCLEOTIDE SEQUENCE [LARGE SCALE GENOMIC DNA]</scope>
    <source>
        <strain evidence="1 2">120P</strain>
    </source>
</reference>
<keyword evidence="2" id="KW-1185">Reference proteome</keyword>
<proteinExistence type="predicted"/>
<dbReference type="InterPro" id="IPR038765">
    <property type="entry name" value="Papain-like_cys_pep_sf"/>
</dbReference>
<dbReference type="PANTHER" id="PTHR39327:SF1">
    <property type="entry name" value="BLR5470 PROTEIN"/>
    <property type="match status" value="1"/>
</dbReference>
<dbReference type="RefSeq" id="WP_330078579.1">
    <property type="nucleotide sequence ID" value="NZ_JAZDCU010000001.1"/>
</dbReference>